<gene>
    <name evidence="1" type="ORF">PECUL_23A029822</name>
</gene>
<keyword evidence="2" id="KW-1185">Reference proteome</keyword>
<proteinExistence type="predicted"/>
<accession>A0AAD1WR10</accession>
<reference evidence="1" key="1">
    <citation type="submission" date="2022-03" db="EMBL/GenBank/DDBJ databases">
        <authorList>
            <person name="Alioto T."/>
            <person name="Alioto T."/>
            <person name="Gomez Garrido J."/>
        </authorList>
    </citation>
    <scope>NUCLEOTIDE SEQUENCE</scope>
</reference>
<protein>
    <submittedName>
        <fullName evidence="1">Uncharacterized protein</fullName>
    </submittedName>
</protein>
<dbReference type="Proteomes" id="UP001295444">
    <property type="component" value="Chromosome 10"/>
</dbReference>
<name>A0AAD1WR10_PELCU</name>
<organism evidence="1 2">
    <name type="scientific">Pelobates cultripes</name>
    <name type="common">Western spadefoot toad</name>
    <dbReference type="NCBI Taxonomy" id="61616"/>
    <lineage>
        <taxon>Eukaryota</taxon>
        <taxon>Metazoa</taxon>
        <taxon>Chordata</taxon>
        <taxon>Craniata</taxon>
        <taxon>Vertebrata</taxon>
        <taxon>Euteleostomi</taxon>
        <taxon>Amphibia</taxon>
        <taxon>Batrachia</taxon>
        <taxon>Anura</taxon>
        <taxon>Pelobatoidea</taxon>
        <taxon>Pelobatidae</taxon>
        <taxon>Pelobates</taxon>
    </lineage>
</organism>
<dbReference type="AlphaFoldDB" id="A0AAD1WR10"/>
<evidence type="ECO:0000313" key="2">
    <source>
        <dbReference type="Proteomes" id="UP001295444"/>
    </source>
</evidence>
<sequence length="70" mass="8612">MEGPLRFLLQWWQERYPFFQGLQPSCPLRERETDCRGVYRSWSSPEHLELEAPKFKKTNTVYKDKQRRHV</sequence>
<dbReference type="EMBL" id="OW240921">
    <property type="protein sequence ID" value="CAH2318633.1"/>
    <property type="molecule type" value="Genomic_DNA"/>
</dbReference>
<evidence type="ECO:0000313" key="1">
    <source>
        <dbReference type="EMBL" id="CAH2318633.1"/>
    </source>
</evidence>